<accession>A0A810N8E7</accession>
<dbReference type="Gene3D" id="1.10.10.10">
    <property type="entry name" value="Winged helix-like DNA-binding domain superfamily/Winged helix DNA-binding domain"/>
    <property type="match status" value="1"/>
</dbReference>
<proteinExistence type="predicted"/>
<dbReference type="Pfam" id="PF12802">
    <property type="entry name" value="MarR_2"/>
    <property type="match status" value="1"/>
</dbReference>
<dbReference type="EMBL" id="AP023359">
    <property type="protein sequence ID" value="BCJ69527.1"/>
    <property type="molecule type" value="Genomic_DNA"/>
</dbReference>
<evidence type="ECO:0000313" key="3">
    <source>
        <dbReference type="Proteomes" id="UP000680866"/>
    </source>
</evidence>
<dbReference type="Proteomes" id="UP000680866">
    <property type="component" value="Chromosome"/>
</dbReference>
<dbReference type="AlphaFoldDB" id="A0A810N8E7"/>
<dbReference type="PANTHER" id="PTHR33164">
    <property type="entry name" value="TRANSCRIPTIONAL REGULATOR, MARR FAMILY"/>
    <property type="match status" value="1"/>
</dbReference>
<dbReference type="InterPro" id="IPR036390">
    <property type="entry name" value="WH_DNA-bd_sf"/>
</dbReference>
<name>A0A810N8E7_9ACTN</name>
<dbReference type="InterPro" id="IPR000835">
    <property type="entry name" value="HTH_MarR-typ"/>
</dbReference>
<dbReference type="GO" id="GO:0006950">
    <property type="term" value="P:response to stress"/>
    <property type="evidence" value="ECO:0007669"/>
    <property type="project" value="TreeGrafter"/>
</dbReference>
<organism evidence="2 3">
    <name type="scientific">Polymorphospora rubra</name>
    <dbReference type="NCBI Taxonomy" id="338584"/>
    <lineage>
        <taxon>Bacteria</taxon>
        <taxon>Bacillati</taxon>
        <taxon>Actinomycetota</taxon>
        <taxon>Actinomycetes</taxon>
        <taxon>Micromonosporales</taxon>
        <taxon>Micromonosporaceae</taxon>
        <taxon>Polymorphospora</taxon>
    </lineage>
</organism>
<dbReference type="PROSITE" id="PS50995">
    <property type="entry name" value="HTH_MARR_2"/>
    <property type="match status" value="1"/>
</dbReference>
<dbReference type="KEGG" id="pry:Prubr_65480"/>
<feature type="domain" description="HTH marR-type" evidence="1">
    <location>
        <begin position="13"/>
        <end position="149"/>
    </location>
</feature>
<protein>
    <recommendedName>
        <fullName evidence="1">HTH marR-type domain-containing protein</fullName>
    </recommendedName>
</protein>
<dbReference type="SMART" id="SM00347">
    <property type="entry name" value="HTH_MARR"/>
    <property type="match status" value="1"/>
</dbReference>
<gene>
    <name evidence="2" type="ORF">Prubr_65480</name>
</gene>
<evidence type="ECO:0000259" key="1">
    <source>
        <dbReference type="PROSITE" id="PS50995"/>
    </source>
</evidence>
<dbReference type="InterPro" id="IPR036388">
    <property type="entry name" value="WH-like_DNA-bd_sf"/>
</dbReference>
<sequence>MAVTDEMAVTFDREEMLGRVASTLRRADLAVLAAKEPPLRKVGVSGSLYAVLANLGVTPGLTGAELARVVGVTPQAITPLVVKLVERGLIERRTHPRHSNIQELQLTDSGRRETARADRIMLHLDNHIRDSLGTEDYQRLRVLLDVVIKSMPSWVPPPDEPS</sequence>
<evidence type="ECO:0000313" key="2">
    <source>
        <dbReference type="EMBL" id="BCJ69527.1"/>
    </source>
</evidence>
<dbReference type="PANTHER" id="PTHR33164:SF43">
    <property type="entry name" value="HTH-TYPE TRANSCRIPTIONAL REPRESSOR YETL"/>
    <property type="match status" value="1"/>
</dbReference>
<dbReference type="GO" id="GO:0003700">
    <property type="term" value="F:DNA-binding transcription factor activity"/>
    <property type="evidence" value="ECO:0007669"/>
    <property type="project" value="InterPro"/>
</dbReference>
<reference evidence="2" key="1">
    <citation type="submission" date="2020-08" db="EMBL/GenBank/DDBJ databases">
        <title>Whole genome shotgun sequence of Polymorphospora rubra NBRC 101157.</title>
        <authorList>
            <person name="Komaki H."/>
            <person name="Tamura T."/>
        </authorList>
    </citation>
    <scope>NUCLEOTIDE SEQUENCE</scope>
    <source>
        <strain evidence="2">NBRC 101157</strain>
    </source>
</reference>
<dbReference type="SUPFAM" id="SSF46785">
    <property type="entry name" value="Winged helix' DNA-binding domain"/>
    <property type="match status" value="1"/>
</dbReference>
<keyword evidence="3" id="KW-1185">Reference proteome</keyword>
<dbReference type="InterPro" id="IPR039422">
    <property type="entry name" value="MarR/SlyA-like"/>
</dbReference>